<gene>
    <name evidence="3" type="ORF">MCOS_LOCUS3681</name>
</gene>
<feature type="region of interest" description="Disordered" evidence="2">
    <location>
        <begin position="167"/>
        <end position="193"/>
    </location>
</feature>
<dbReference type="Proteomes" id="UP000267029">
    <property type="component" value="Unassembled WGS sequence"/>
</dbReference>
<sequence>MPRHEDGDDDDEDDDESSGYGDYRPWSTYMCSCQENCSKCEVSLRCPCSTLVNCLCVPTCHPCFIWELLHYVFGMEWLKSFGLGLLLTPLSPLVITAARRQIRVAHKLQGNICVDVCCTLTCCLCSACQVRDEIHTLRRDHRWRLAFPPDPGPPKHSPYVAPLVEALSRRPAESESESDDSEETSDSEDTDRR</sequence>
<reference evidence="3 4" key="1">
    <citation type="submission" date="2018-10" db="EMBL/GenBank/DDBJ databases">
        <authorList>
            <consortium name="Pathogen Informatics"/>
        </authorList>
    </citation>
    <scope>NUCLEOTIDE SEQUENCE [LARGE SCALE GENOMIC DNA]</scope>
</reference>
<evidence type="ECO:0000256" key="2">
    <source>
        <dbReference type="SAM" id="MobiDB-lite"/>
    </source>
</evidence>
<organism evidence="3 4">
    <name type="scientific">Mesocestoides corti</name>
    <name type="common">Flatworm</name>
    <dbReference type="NCBI Taxonomy" id="53468"/>
    <lineage>
        <taxon>Eukaryota</taxon>
        <taxon>Metazoa</taxon>
        <taxon>Spiralia</taxon>
        <taxon>Lophotrochozoa</taxon>
        <taxon>Platyhelminthes</taxon>
        <taxon>Cestoda</taxon>
        <taxon>Eucestoda</taxon>
        <taxon>Cyclophyllidea</taxon>
        <taxon>Mesocestoididae</taxon>
        <taxon>Mesocestoides</taxon>
    </lineage>
</organism>
<accession>A0A0R3U9T2</accession>
<evidence type="ECO:0000313" key="4">
    <source>
        <dbReference type="Proteomes" id="UP000267029"/>
    </source>
</evidence>
<name>A0A0R3U9T2_MESCO</name>
<dbReference type="InterPro" id="IPR006461">
    <property type="entry name" value="PLAC_motif_containing"/>
</dbReference>
<dbReference type="OrthoDB" id="6261396at2759"/>
<proteinExistence type="inferred from homology"/>
<feature type="region of interest" description="Disordered" evidence="2">
    <location>
        <begin position="1"/>
        <end position="21"/>
    </location>
</feature>
<dbReference type="EMBL" id="UXSR01000926">
    <property type="protein sequence ID" value="VDD77678.1"/>
    <property type="molecule type" value="Genomic_DNA"/>
</dbReference>
<evidence type="ECO:0000313" key="3">
    <source>
        <dbReference type="EMBL" id="VDD77678.1"/>
    </source>
</evidence>
<feature type="compositionally biased region" description="Acidic residues" evidence="2">
    <location>
        <begin position="174"/>
        <end position="193"/>
    </location>
</feature>
<protein>
    <submittedName>
        <fullName evidence="3">Uncharacterized protein</fullName>
    </submittedName>
</protein>
<evidence type="ECO:0000256" key="1">
    <source>
        <dbReference type="ARBA" id="ARBA00009024"/>
    </source>
</evidence>
<dbReference type="NCBIfam" id="TIGR01571">
    <property type="entry name" value="A_thal_Cys_rich"/>
    <property type="match status" value="1"/>
</dbReference>
<keyword evidence="4" id="KW-1185">Reference proteome</keyword>
<feature type="compositionally biased region" description="Acidic residues" evidence="2">
    <location>
        <begin position="7"/>
        <end position="17"/>
    </location>
</feature>
<comment type="similarity">
    <text evidence="1">Belongs to the cornifelin family.</text>
</comment>
<dbReference type="AlphaFoldDB" id="A0A0R3U9T2"/>